<dbReference type="PANTHER" id="PTHR42830">
    <property type="entry name" value="OSMOTICALLY INDUCIBLE FAMILY PROTEIN"/>
    <property type="match status" value="1"/>
</dbReference>
<dbReference type="GO" id="GO:0004601">
    <property type="term" value="F:peroxidase activity"/>
    <property type="evidence" value="ECO:0007669"/>
    <property type="project" value="InterPro"/>
</dbReference>
<keyword evidence="2" id="KW-1185">Reference proteome</keyword>
<dbReference type="AlphaFoldDB" id="A0A7W2EV31"/>
<dbReference type="Gene3D" id="3.30.300.20">
    <property type="match status" value="1"/>
</dbReference>
<dbReference type="EMBL" id="JACEZT010000013">
    <property type="protein sequence ID" value="MBA5639125.1"/>
    <property type="molecule type" value="Genomic_DNA"/>
</dbReference>
<name>A0A7W2EV31_9BURK</name>
<dbReference type="InterPro" id="IPR052707">
    <property type="entry name" value="OsmC_Ohr_Peroxiredoxin"/>
</dbReference>
<dbReference type="PANTHER" id="PTHR42830:SF1">
    <property type="entry name" value="OSMOTICALLY INDUCIBLE FAMILY PROTEIN"/>
    <property type="match status" value="1"/>
</dbReference>
<dbReference type="NCBIfam" id="TIGR03562">
    <property type="entry name" value="osmo_induc_OsmC"/>
    <property type="match status" value="1"/>
</dbReference>
<reference evidence="1 2" key="1">
    <citation type="submission" date="2020-07" db="EMBL/GenBank/DDBJ databases">
        <title>Novel species isolated from subtropical streams in China.</title>
        <authorList>
            <person name="Lu H."/>
        </authorList>
    </citation>
    <scope>NUCLEOTIDE SEQUENCE [LARGE SCALE GENOMIC DNA]</scope>
    <source>
        <strain evidence="1 2">LX20W</strain>
    </source>
</reference>
<accession>A0A7W2EV31</accession>
<evidence type="ECO:0000313" key="2">
    <source>
        <dbReference type="Proteomes" id="UP000534388"/>
    </source>
</evidence>
<dbReference type="InterPro" id="IPR036102">
    <property type="entry name" value="OsmC/Ohrsf"/>
</dbReference>
<sequence>MKRTGTAVWSGDLKGGSGKVATESGILDNVSYGYHSRFEHDAGTNPEELLGAAHAACFTMTVAGELAAAGLKPRSLITTATVSLGKVGDDFQIGSVHLNLIACIPGASQAAFEQAALKAKLECPLSRVLNTHITLDVRLDH</sequence>
<organism evidence="1 2">
    <name type="scientific">Rugamonas brunnea</name>
    <dbReference type="NCBI Taxonomy" id="2758569"/>
    <lineage>
        <taxon>Bacteria</taxon>
        <taxon>Pseudomonadati</taxon>
        <taxon>Pseudomonadota</taxon>
        <taxon>Betaproteobacteria</taxon>
        <taxon>Burkholderiales</taxon>
        <taxon>Oxalobacteraceae</taxon>
        <taxon>Telluria group</taxon>
        <taxon>Rugamonas</taxon>
    </lineage>
</organism>
<dbReference type="GO" id="GO:0006979">
    <property type="term" value="P:response to oxidative stress"/>
    <property type="evidence" value="ECO:0007669"/>
    <property type="project" value="InterPro"/>
</dbReference>
<dbReference type="SUPFAM" id="SSF82784">
    <property type="entry name" value="OsmC-like"/>
    <property type="match status" value="1"/>
</dbReference>
<dbReference type="InterPro" id="IPR019904">
    <property type="entry name" value="Peroxiredoxin_OsmC"/>
</dbReference>
<dbReference type="Pfam" id="PF02566">
    <property type="entry name" value="OsmC"/>
    <property type="match status" value="1"/>
</dbReference>
<dbReference type="RefSeq" id="WP_182165377.1">
    <property type="nucleotide sequence ID" value="NZ_JACEZT010000013.1"/>
</dbReference>
<evidence type="ECO:0000313" key="1">
    <source>
        <dbReference type="EMBL" id="MBA5639125.1"/>
    </source>
</evidence>
<dbReference type="InterPro" id="IPR003718">
    <property type="entry name" value="OsmC/Ohr_fam"/>
</dbReference>
<dbReference type="InterPro" id="IPR015946">
    <property type="entry name" value="KH_dom-like_a/b"/>
</dbReference>
<protein>
    <submittedName>
        <fullName evidence="1">OsmC family peroxiredoxin</fullName>
    </submittedName>
</protein>
<gene>
    <name evidence="1" type="ORF">H3H37_18860</name>
</gene>
<comment type="caution">
    <text evidence="1">The sequence shown here is derived from an EMBL/GenBank/DDBJ whole genome shotgun (WGS) entry which is preliminary data.</text>
</comment>
<dbReference type="Proteomes" id="UP000534388">
    <property type="component" value="Unassembled WGS sequence"/>
</dbReference>
<proteinExistence type="predicted"/>